<keyword evidence="2" id="KW-1185">Reference proteome</keyword>
<organism evidence="1 2">
    <name type="scientific">Deinococcus taklimakanensis</name>
    <dbReference type="NCBI Taxonomy" id="536443"/>
    <lineage>
        <taxon>Bacteria</taxon>
        <taxon>Thermotogati</taxon>
        <taxon>Deinococcota</taxon>
        <taxon>Deinococci</taxon>
        <taxon>Deinococcales</taxon>
        <taxon>Deinococcaceae</taxon>
        <taxon>Deinococcus</taxon>
    </lineage>
</organism>
<evidence type="ECO:0000313" key="1">
    <source>
        <dbReference type="EMBL" id="MFD2608378.1"/>
    </source>
</evidence>
<dbReference type="Proteomes" id="UP001597475">
    <property type="component" value="Unassembled WGS sequence"/>
</dbReference>
<sequence>MYSTDLDLITQARLRETQNVALAQQVRRQYRVSGWLRRAARTVLHR</sequence>
<accession>A0ABW5NZX9</accession>
<evidence type="ECO:0000313" key="2">
    <source>
        <dbReference type="Proteomes" id="UP001597475"/>
    </source>
</evidence>
<dbReference type="EMBL" id="JBHUMK010000010">
    <property type="protein sequence ID" value="MFD2608378.1"/>
    <property type="molecule type" value="Genomic_DNA"/>
</dbReference>
<gene>
    <name evidence="1" type="ORF">ACFSR9_02850</name>
</gene>
<name>A0ABW5NZX9_9DEIO</name>
<reference evidence="2" key="1">
    <citation type="journal article" date="2019" name="Int. J. Syst. Evol. Microbiol.">
        <title>The Global Catalogue of Microorganisms (GCM) 10K type strain sequencing project: providing services to taxonomists for standard genome sequencing and annotation.</title>
        <authorList>
            <consortium name="The Broad Institute Genomics Platform"/>
            <consortium name="The Broad Institute Genome Sequencing Center for Infectious Disease"/>
            <person name="Wu L."/>
            <person name="Ma J."/>
        </authorList>
    </citation>
    <scope>NUCLEOTIDE SEQUENCE [LARGE SCALE GENOMIC DNA]</scope>
    <source>
        <strain evidence="2">KCTC 33842</strain>
    </source>
</reference>
<proteinExistence type="predicted"/>
<comment type="caution">
    <text evidence="1">The sequence shown here is derived from an EMBL/GenBank/DDBJ whole genome shotgun (WGS) entry which is preliminary data.</text>
</comment>
<protein>
    <submittedName>
        <fullName evidence="1">Uncharacterized protein</fullName>
    </submittedName>
</protein>
<dbReference type="RefSeq" id="WP_386842838.1">
    <property type="nucleotide sequence ID" value="NZ_JBHUMK010000010.1"/>
</dbReference>